<evidence type="ECO:0000259" key="5">
    <source>
        <dbReference type="SMART" id="SM00912"/>
    </source>
</evidence>
<comment type="subcellular location">
    <subcellularLocation>
        <location evidence="1">Secreted</location>
    </subcellularLocation>
</comment>
<comment type="caution">
    <text evidence="6">The sequence shown here is derived from an EMBL/GenBank/DDBJ whole genome shotgun (WGS) entry which is preliminary data.</text>
</comment>
<dbReference type="Proteomes" id="UP000657372">
    <property type="component" value="Unassembled WGS sequence"/>
</dbReference>
<dbReference type="RefSeq" id="WP_195876758.1">
    <property type="nucleotide sequence ID" value="NZ_JADOEL010000042.1"/>
</dbReference>
<dbReference type="InterPro" id="IPR012334">
    <property type="entry name" value="Pectin_lyas_fold"/>
</dbReference>
<sequence>MKNSINMALNKSATLAWSVRCAFLPPLLAACLGAAGVGSALANPSNPTVVNGQVTFSQQGNVFTITNSPNAIINWSSFSISAGEMVRFIQQNSSSSVLNRITGQDPSRIMGALESNGRVFLINPNGIMFGAGSQVNVAGLVASTLAISNSDFLAGKNKFTAGDVAGAVSNLGAITTPTGGQVYLIAPDVSNSGVITSPKGDVVLAAGRSVQLADSTNPDMQVVVSAPTDRALNLGEVIAQGGKIGIYGALINQRGKLKTNSAVVGENGKIILKASGTTLLEAGSVTSATSEGKGGEVQVLGEKVGLMGDALVDVSGQTGGGTALIGGDYQGKNAAVMNAEQTFVGKDAVIKADAITSGDGGKVIVWGNQTAQVHGSIYARGGAASGNGGFIETSGNFLDVAGIRVNASASKGTSGQWLLDPLDIVVIPFDPQNNPGTELSDVSAFSANANDVTQIYGATISMASGVVPGASVILQAKRNITFDGVVNIDMPDIGLTAQAGNNIVVNALLATNHGAIVLSANDSGAGTASGSGRVIVNAGNGG</sequence>
<dbReference type="NCBIfam" id="TIGR01901">
    <property type="entry name" value="adhes_NPXG"/>
    <property type="match status" value="1"/>
</dbReference>
<feature type="signal peptide" evidence="4">
    <location>
        <begin position="1"/>
        <end position="42"/>
    </location>
</feature>
<feature type="domain" description="Filamentous haemagglutinin FhaB/tRNA nuclease CdiA-like TPS" evidence="5">
    <location>
        <begin position="40"/>
        <end position="151"/>
    </location>
</feature>
<dbReference type="PROSITE" id="PS51257">
    <property type="entry name" value="PROKAR_LIPOPROTEIN"/>
    <property type="match status" value="1"/>
</dbReference>
<dbReference type="Gene3D" id="2.160.20.10">
    <property type="entry name" value="Single-stranded right-handed beta-helix, Pectin lyase-like"/>
    <property type="match status" value="1"/>
</dbReference>
<evidence type="ECO:0000256" key="1">
    <source>
        <dbReference type="ARBA" id="ARBA00004613"/>
    </source>
</evidence>
<dbReference type="InterPro" id="IPR008638">
    <property type="entry name" value="FhaB/CdiA-like_TPS"/>
</dbReference>
<dbReference type="SMART" id="SM00912">
    <property type="entry name" value="Haemagg_act"/>
    <property type="match status" value="1"/>
</dbReference>
<proteinExistence type="predicted"/>
<evidence type="ECO:0000256" key="4">
    <source>
        <dbReference type="SAM" id="SignalP"/>
    </source>
</evidence>
<evidence type="ECO:0000313" key="6">
    <source>
        <dbReference type="EMBL" id="MBF8179806.1"/>
    </source>
</evidence>
<dbReference type="Pfam" id="PF05860">
    <property type="entry name" value="TPS"/>
    <property type="match status" value="1"/>
</dbReference>
<name>A0ABS0EYA8_9BURK</name>
<evidence type="ECO:0000256" key="3">
    <source>
        <dbReference type="ARBA" id="ARBA00022729"/>
    </source>
</evidence>
<evidence type="ECO:0000313" key="7">
    <source>
        <dbReference type="Proteomes" id="UP000657372"/>
    </source>
</evidence>
<dbReference type="InterPro" id="IPR050909">
    <property type="entry name" value="Bact_Autotransporter_VF"/>
</dbReference>
<reference evidence="6 7" key="1">
    <citation type="submission" date="2020-11" db="EMBL/GenBank/DDBJ databases">
        <title>WGS of Herminiimonas contaminans strain Marseille-Q4544 isolated from planarians Schmidtea mediterranea.</title>
        <authorList>
            <person name="Kangale L."/>
        </authorList>
    </citation>
    <scope>NUCLEOTIDE SEQUENCE [LARGE SCALE GENOMIC DNA]</scope>
    <source>
        <strain evidence="6 7">Marseille-Q4544</strain>
    </source>
</reference>
<keyword evidence="7" id="KW-1185">Reference proteome</keyword>
<feature type="chain" id="PRO_5046776608" evidence="4">
    <location>
        <begin position="43"/>
        <end position="542"/>
    </location>
</feature>
<accession>A0ABS0EYA8</accession>
<gene>
    <name evidence="6" type="ORF">IXC47_19195</name>
</gene>
<protein>
    <submittedName>
        <fullName evidence="6">Filamentous hemagglutinin N-terminal domain-containing protein</fullName>
    </submittedName>
</protein>
<keyword evidence="3 4" id="KW-0732">Signal</keyword>
<dbReference type="InterPro" id="IPR011050">
    <property type="entry name" value="Pectin_lyase_fold/virulence"/>
</dbReference>
<keyword evidence="2" id="KW-0964">Secreted</keyword>
<dbReference type="PANTHER" id="PTHR12338:SF8">
    <property type="entry name" value="HEME_HEMOPEXIN-BINDING PROTEIN"/>
    <property type="match status" value="1"/>
</dbReference>
<organism evidence="6 7">
    <name type="scientific">Herminiimonas contaminans</name>
    <dbReference type="NCBI Taxonomy" id="1111140"/>
    <lineage>
        <taxon>Bacteria</taxon>
        <taxon>Pseudomonadati</taxon>
        <taxon>Pseudomonadota</taxon>
        <taxon>Betaproteobacteria</taxon>
        <taxon>Burkholderiales</taxon>
        <taxon>Oxalobacteraceae</taxon>
        <taxon>Herminiimonas</taxon>
    </lineage>
</organism>
<evidence type="ECO:0000256" key="2">
    <source>
        <dbReference type="ARBA" id="ARBA00022525"/>
    </source>
</evidence>
<dbReference type="EMBL" id="JADOEL010000042">
    <property type="protein sequence ID" value="MBF8179806.1"/>
    <property type="molecule type" value="Genomic_DNA"/>
</dbReference>
<dbReference type="PANTHER" id="PTHR12338">
    <property type="entry name" value="AUTOTRANSPORTER"/>
    <property type="match status" value="1"/>
</dbReference>
<dbReference type="SUPFAM" id="SSF51126">
    <property type="entry name" value="Pectin lyase-like"/>
    <property type="match status" value="1"/>
</dbReference>